<evidence type="ECO:0000313" key="1">
    <source>
        <dbReference type="EMBL" id="QLL63105.1"/>
    </source>
</evidence>
<proteinExistence type="predicted"/>
<protein>
    <submittedName>
        <fullName evidence="1">Uncharacterized protein</fullName>
    </submittedName>
</protein>
<dbReference type="RefSeq" id="WP_180939004.1">
    <property type="nucleotide sequence ID" value="NZ_CP041238.1"/>
</dbReference>
<dbReference type="KEGG" id="emx:FKV68_17470"/>
<dbReference type="EMBL" id="CP041238">
    <property type="protein sequence ID" value="QLL63105.1"/>
    <property type="molecule type" value="Genomic_DNA"/>
</dbReference>
<evidence type="ECO:0000313" key="2">
    <source>
        <dbReference type="Proteomes" id="UP000510721"/>
    </source>
</evidence>
<reference evidence="1 2" key="1">
    <citation type="submission" date="2019-06" db="EMBL/GenBank/DDBJ databases">
        <title>Complete genome sequence of Ensifer mexicanus ITTG R7 isolated from nodules of Acacia angustissima (Mill.) Kuntze.</title>
        <authorList>
            <person name="Rincon-Rosales R."/>
            <person name="Rogel M.A."/>
            <person name="Guerrero G."/>
            <person name="Rincon-Molina C.I."/>
            <person name="Lopez-Lopez A."/>
            <person name="Martinez-Romero E."/>
        </authorList>
    </citation>
    <scope>NUCLEOTIDE SEQUENCE [LARGE SCALE GENOMIC DNA]</scope>
    <source>
        <strain evidence="1 2">ITTG R7</strain>
    </source>
</reference>
<dbReference type="AlphaFoldDB" id="A0A859QJ74"/>
<organism evidence="1 2">
    <name type="scientific">Sinorhizobium mexicanum</name>
    <dbReference type="NCBI Taxonomy" id="375549"/>
    <lineage>
        <taxon>Bacteria</taxon>
        <taxon>Pseudomonadati</taxon>
        <taxon>Pseudomonadota</taxon>
        <taxon>Alphaproteobacteria</taxon>
        <taxon>Hyphomicrobiales</taxon>
        <taxon>Rhizobiaceae</taxon>
        <taxon>Sinorhizobium/Ensifer group</taxon>
        <taxon>Sinorhizobium</taxon>
    </lineage>
</organism>
<dbReference type="Proteomes" id="UP000510721">
    <property type="component" value="Chromosome"/>
</dbReference>
<accession>A0A859QJ74</accession>
<sequence>MPGKADEKSAPRRLDARDRLILALYAQLKAERETRCAFEEAIANGVLSKEVLQALLADPVPAVTGEHIAAIERVLAREPPRNDREPEPRRRLGR</sequence>
<gene>
    <name evidence="1" type="ORF">FKV68_17470</name>
</gene>
<keyword evidence="2" id="KW-1185">Reference proteome</keyword>
<name>A0A859QJ74_9HYPH</name>